<dbReference type="EMBL" id="JACYFG010000051">
    <property type="protein sequence ID" value="MBD5781992.1"/>
    <property type="molecule type" value="Genomic_DNA"/>
</dbReference>
<dbReference type="Gene3D" id="3.40.50.10610">
    <property type="entry name" value="ABC-type transport auxiliary lipoprotein component"/>
    <property type="match status" value="1"/>
</dbReference>
<feature type="chain" id="PRO_5037656613" description="Curli production assembly/transport component CsgG" evidence="1">
    <location>
        <begin position="23"/>
        <end position="295"/>
    </location>
</feature>
<evidence type="ECO:0000313" key="2">
    <source>
        <dbReference type="EMBL" id="MBD5781992.1"/>
    </source>
</evidence>
<name>A0A927IH83_9BACT</name>
<sequence>MTSYRTLITLAACGLLATASHAQRKTIGIAEIQTNDAVEANAQSNGYLDSLNLVRQSLKDQVITALNQTRKFEIVARTDLDSVMKEMDLQNSGLVTSPQANEVAAAEYLLDIDIDSFQDYKEEAEFKNIGKAAKTRIIRFSVIAKIYDLTQGGKLIESVSVQRNERKMEKVNDFVQGDGELSDVLMRDISASIAQEVSNKVADRIFPPRVIAISDDQATINRGEGTGIAVGQIWKAYALGEEMIDFDTGENLGREETEVGTIEITQVLPKFAKGKVLADFGIERGQVSRPYQPQQ</sequence>
<dbReference type="Pfam" id="PF03783">
    <property type="entry name" value="CsgG"/>
    <property type="match status" value="1"/>
</dbReference>
<gene>
    <name evidence="2" type="ORF">IEN85_21010</name>
</gene>
<evidence type="ECO:0000313" key="3">
    <source>
        <dbReference type="Proteomes" id="UP000622317"/>
    </source>
</evidence>
<dbReference type="RefSeq" id="WP_191619065.1">
    <property type="nucleotide sequence ID" value="NZ_JACYFG010000051.1"/>
</dbReference>
<dbReference type="GO" id="GO:0030288">
    <property type="term" value="C:outer membrane-bounded periplasmic space"/>
    <property type="evidence" value="ECO:0007669"/>
    <property type="project" value="InterPro"/>
</dbReference>
<evidence type="ECO:0000256" key="1">
    <source>
        <dbReference type="SAM" id="SignalP"/>
    </source>
</evidence>
<organism evidence="2 3">
    <name type="scientific">Pelagicoccus enzymogenes</name>
    <dbReference type="NCBI Taxonomy" id="2773457"/>
    <lineage>
        <taxon>Bacteria</taxon>
        <taxon>Pseudomonadati</taxon>
        <taxon>Verrucomicrobiota</taxon>
        <taxon>Opitutia</taxon>
        <taxon>Puniceicoccales</taxon>
        <taxon>Pelagicoccaceae</taxon>
        <taxon>Pelagicoccus</taxon>
    </lineage>
</organism>
<dbReference type="InterPro" id="IPR005534">
    <property type="entry name" value="Curli_assmbl/transp-comp_CsgG"/>
</dbReference>
<feature type="signal peptide" evidence="1">
    <location>
        <begin position="1"/>
        <end position="22"/>
    </location>
</feature>
<evidence type="ECO:0008006" key="4">
    <source>
        <dbReference type="Google" id="ProtNLM"/>
    </source>
</evidence>
<dbReference type="Proteomes" id="UP000622317">
    <property type="component" value="Unassembled WGS sequence"/>
</dbReference>
<comment type="caution">
    <text evidence="2">The sequence shown here is derived from an EMBL/GenBank/DDBJ whole genome shotgun (WGS) entry which is preliminary data.</text>
</comment>
<reference evidence="2" key="1">
    <citation type="submission" date="2020-09" db="EMBL/GenBank/DDBJ databases">
        <title>Pelagicoccus enzymogenes sp. nov. with an EPS production, isolated from marine sediment.</title>
        <authorList>
            <person name="Feng X."/>
        </authorList>
    </citation>
    <scope>NUCLEOTIDE SEQUENCE</scope>
    <source>
        <strain evidence="2">NFK12</strain>
    </source>
</reference>
<keyword evidence="3" id="KW-1185">Reference proteome</keyword>
<proteinExistence type="predicted"/>
<protein>
    <recommendedName>
        <fullName evidence="4">Curli production assembly/transport component CsgG</fullName>
    </recommendedName>
</protein>
<accession>A0A927IH83</accession>
<keyword evidence="1" id="KW-0732">Signal</keyword>
<dbReference type="AlphaFoldDB" id="A0A927IH83"/>